<evidence type="ECO:0000313" key="2">
    <source>
        <dbReference type="EMBL" id="GFE80138.1"/>
    </source>
</evidence>
<evidence type="ECO:0000313" key="3">
    <source>
        <dbReference type="Proteomes" id="UP000445000"/>
    </source>
</evidence>
<dbReference type="AlphaFoldDB" id="A0A829YBD4"/>
<dbReference type="SUPFAM" id="SSF55729">
    <property type="entry name" value="Acyl-CoA N-acyltransferases (Nat)"/>
    <property type="match status" value="1"/>
</dbReference>
<dbReference type="Proteomes" id="UP000445000">
    <property type="component" value="Unassembled WGS sequence"/>
</dbReference>
<reference evidence="3" key="1">
    <citation type="submission" date="2020-01" db="EMBL/GenBank/DDBJ databases">
        <title>'Steroidobacter agaridevorans' sp. nov., agar-degrading bacteria isolated from rhizosphere soils.</title>
        <authorList>
            <person name="Ikenaga M."/>
            <person name="Kataoka M."/>
            <person name="Murouchi A."/>
            <person name="Katsuragi S."/>
            <person name="Sakai M."/>
        </authorList>
    </citation>
    <scope>NUCLEOTIDE SEQUENCE [LARGE SCALE GENOMIC DNA]</scope>
    <source>
        <strain evidence="3">YU21-B</strain>
    </source>
</reference>
<gene>
    <name evidence="2" type="ORF">GCM10011487_21380</name>
</gene>
<comment type="caution">
    <text evidence="2">The sequence shown here is derived from an EMBL/GenBank/DDBJ whole genome shotgun (WGS) entry which is preliminary data.</text>
</comment>
<keyword evidence="3" id="KW-1185">Reference proteome</keyword>
<dbReference type="CDD" id="cd04301">
    <property type="entry name" value="NAT_SF"/>
    <property type="match status" value="1"/>
</dbReference>
<dbReference type="Pfam" id="PF13508">
    <property type="entry name" value="Acetyltransf_7"/>
    <property type="match status" value="1"/>
</dbReference>
<evidence type="ECO:0000259" key="1">
    <source>
        <dbReference type="PROSITE" id="PS51186"/>
    </source>
</evidence>
<feature type="domain" description="N-acetyltransferase" evidence="1">
    <location>
        <begin position="2"/>
        <end position="149"/>
    </location>
</feature>
<protein>
    <recommendedName>
        <fullName evidence="1">N-acetyltransferase domain-containing protein</fullName>
    </recommendedName>
</protein>
<dbReference type="GO" id="GO:0016747">
    <property type="term" value="F:acyltransferase activity, transferring groups other than amino-acyl groups"/>
    <property type="evidence" value="ECO:0007669"/>
    <property type="project" value="InterPro"/>
</dbReference>
<dbReference type="InterPro" id="IPR016181">
    <property type="entry name" value="Acyl_CoA_acyltransferase"/>
</dbReference>
<dbReference type="RefSeq" id="WP_161811862.1">
    <property type="nucleotide sequence ID" value="NZ_BLJN01000002.1"/>
</dbReference>
<dbReference type="PROSITE" id="PS51186">
    <property type="entry name" value="GNAT"/>
    <property type="match status" value="1"/>
</dbReference>
<sequence>MITIRRCGDELAAILPIVNAAAEAYRGVIPPDCWHDPYMALAELRQEIAEGVEFWGAEIAGKLVGVMGLQPMREVDLIRHAYVLPSHQRHGIGAALIQHLRGQSTRRILVGTWAAASWAIDFYRRHGFELVPAEDKARLLRTYWSVPARQIETSVVLCGPAPA</sequence>
<name>A0A829YBD4_9GAMM</name>
<dbReference type="EMBL" id="BLJN01000002">
    <property type="protein sequence ID" value="GFE80138.1"/>
    <property type="molecule type" value="Genomic_DNA"/>
</dbReference>
<proteinExistence type="predicted"/>
<dbReference type="Gene3D" id="3.40.630.30">
    <property type="match status" value="1"/>
</dbReference>
<organism evidence="2 3">
    <name type="scientific">Steroidobacter agaridevorans</name>
    <dbReference type="NCBI Taxonomy" id="2695856"/>
    <lineage>
        <taxon>Bacteria</taxon>
        <taxon>Pseudomonadati</taxon>
        <taxon>Pseudomonadota</taxon>
        <taxon>Gammaproteobacteria</taxon>
        <taxon>Steroidobacterales</taxon>
        <taxon>Steroidobacteraceae</taxon>
        <taxon>Steroidobacter</taxon>
    </lineage>
</organism>
<dbReference type="InterPro" id="IPR000182">
    <property type="entry name" value="GNAT_dom"/>
</dbReference>
<accession>A0A829YBD4</accession>